<name>A1RS03_PYRIL</name>
<dbReference type="EMBL" id="CP000504">
    <property type="protein sequence ID" value="ABL87735.1"/>
    <property type="molecule type" value="Genomic_DNA"/>
</dbReference>
<dbReference type="GeneID" id="4617452"/>
<accession>A1RS03</accession>
<proteinExistence type="predicted"/>
<dbReference type="AlphaFoldDB" id="A1RS03"/>
<reference evidence="1" key="1">
    <citation type="submission" date="2006-12" db="EMBL/GenBank/DDBJ databases">
        <title>Complete sequence of Pyrobaculum islandicum DSM 4184.</title>
        <authorList>
            <person name="Copeland A."/>
            <person name="Lucas S."/>
            <person name="Lapidus A."/>
            <person name="Barry K."/>
            <person name="Detter J.C."/>
            <person name="Glavina del Rio T."/>
            <person name="Dalin E."/>
            <person name="Tice H."/>
            <person name="Pitluck S."/>
            <person name="Meincke L."/>
            <person name="Brettin T."/>
            <person name="Bruce D."/>
            <person name="Han C."/>
            <person name="Tapia R."/>
            <person name="Gilna P."/>
            <person name="Schmutz J."/>
            <person name="Larimer F."/>
            <person name="Land M."/>
            <person name="Hauser L."/>
            <person name="Kyrpides N."/>
            <person name="Mikhailova N."/>
            <person name="Cozen A.E."/>
            <person name="Fitz-Gibbon S.T."/>
            <person name="House C.H."/>
            <person name="Saltikov C."/>
            <person name="Lowe T."/>
            <person name="Richardson P."/>
        </authorList>
    </citation>
    <scope>NUCLEOTIDE SEQUENCE [LARGE SCALE GENOMIC DNA]</scope>
    <source>
        <strain evidence="1">DSM 4184</strain>
    </source>
</reference>
<dbReference type="Proteomes" id="UP000002595">
    <property type="component" value="Chromosome"/>
</dbReference>
<dbReference type="KEGG" id="pis:Pisl_0557"/>
<keyword evidence="2" id="KW-1185">Reference proteome</keyword>
<evidence type="ECO:0000313" key="2">
    <source>
        <dbReference type="Proteomes" id="UP000002595"/>
    </source>
</evidence>
<dbReference type="eggNOG" id="arCOG05682">
    <property type="taxonomic scope" value="Archaea"/>
</dbReference>
<sequence length="90" mass="10408">MPVVRGPSLLAKILGCPTQCDCDVVIHVNDLDKIKERKCVWSVEDSSFIHRHIWIGGYPHISLEDMEKIKEREVLDVINCIKLKMNFVDF</sequence>
<gene>
    <name evidence="1" type="ordered locus">Pisl_0557</name>
</gene>
<organism evidence="1 2">
    <name type="scientific">Pyrobaculum islandicum (strain DSM 4184 / JCM 9189 / GEO3)</name>
    <dbReference type="NCBI Taxonomy" id="384616"/>
    <lineage>
        <taxon>Archaea</taxon>
        <taxon>Thermoproteota</taxon>
        <taxon>Thermoprotei</taxon>
        <taxon>Thermoproteales</taxon>
        <taxon>Thermoproteaceae</taxon>
        <taxon>Pyrobaculum</taxon>
    </lineage>
</organism>
<dbReference type="HOGENOM" id="CLU_2257468_0_0_2"/>
<dbReference type="RefSeq" id="WP_011762311.1">
    <property type="nucleotide sequence ID" value="NC_008701.1"/>
</dbReference>
<evidence type="ECO:0000313" key="1">
    <source>
        <dbReference type="EMBL" id="ABL87735.1"/>
    </source>
</evidence>
<protein>
    <submittedName>
        <fullName evidence="1">Uncharacterized protein</fullName>
    </submittedName>
</protein>